<evidence type="ECO:0000256" key="1">
    <source>
        <dbReference type="SAM" id="MobiDB-lite"/>
    </source>
</evidence>
<evidence type="ECO:0000313" key="2">
    <source>
        <dbReference type="EMBL" id="MDH0963977.1"/>
    </source>
</evidence>
<feature type="compositionally biased region" description="Gly residues" evidence="1">
    <location>
        <begin position="1"/>
        <end position="11"/>
    </location>
</feature>
<organism evidence="2 3">
    <name type="scientific">Klebsiella michiganensis</name>
    <dbReference type="NCBI Taxonomy" id="1134687"/>
    <lineage>
        <taxon>Bacteria</taxon>
        <taxon>Pseudomonadati</taxon>
        <taxon>Pseudomonadota</taxon>
        <taxon>Gammaproteobacteria</taxon>
        <taxon>Enterobacterales</taxon>
        <taxon>Enterobacteriaceae</taxon>
        <taxon>Klebsiella/Raoultella group</taxon>
        <taxon>Klebsiella</taxon>
    </lineage>
</organism>
<reference evidence="2" key="1">
    <citation type="submission" date="2022-09" db="EMBL/GenBank/DDBJ databases">
        <title>Intensive care unit water sources are persistently colonized with multi-drug resistant bacteria and are the site of extensive horizontal gene transfer of antibiotic resistance genes.</title>
        <authorList>
            <person name="Diorio-Toth L."/>
        </authorList>
    </citation>
    <scope>NUCLEOTIDE SEQUENCE</scope>
    <source>
        <strain evidence="2">GD03918</strain>
    </source>
</reference>
<protein>
    <submittedName>
        <fullName evidence="2">Uncharacterized protein</fullName>
    </submittedName>
</protein>
<feature type="region of interest" description="Disordered" evidence="1">
    <location>
        <begin position="127"/>
        <end position="164"/>
    </location>
</feature>
<sequence length="164" mass="17247">MPSGRFPGGGAMRLSGLQNPQAARPVAPVSIARPADIPGSRLTPYPGYEIARPTRSQPPSGRFPGGGAMRLSGLQNPQAARPVAPVSTARPGNIPGWRLTPYPGYTLTTTIGPVARTRRPWRRLRDAARYAASAPPEGKSGCLAGGNEYTRRAPWSGALSHNSA</sequence>
<dbReference type="Proteomes" id="UP001159937">
    <property type="component" value="Unassembled WGS sequence"/>
</dbReference>
<dbReference type="AlphaFoldDB" id="A0AAJ1NTF6"/>
<gene>
    <name evidence="2" type="ORF">N5C89_14140</name>
</gene>
<accession>A0AAJ1NTF6</accession>
<dbReference type="EMBL" id="JAOCBF010000017">
    <property type="protein sequence ID" value="MDH0963977.1"/>
    <property type="molecule type" value="Genomic_DNA"/>
</dbReference>
<evidence type="ECO:0000313" key="3">
    <source>
        <dbReference type="Proteomes" id="UP001159937"/>
    </source>
</evidence>
<comment type="caution">
    <text evidence="2">The sequence shown here is derived from an EMBL/GenBank/DDBJ whole genome shotgun (WGS) entry which is preliminary data.</text>
</comment>
<proteinExistence type="predicted"/>
<dbReference type="RefSeq" id="WP_155774233.1">
    <property type="nucleotide sequence ID" value="NZ_CP106838.1"/>
</dbReference>
<feature type="region of interest" description="Disordered" evidence="1">
    <location>
        <begin position="1"/>
        <end position="99"/>
    </location>
</feature>
<name>A0AAJ1NTF6_9ENTR</name>